<feature type="signal peptide" evidence="13">
    <location>
        <begin position="1"/>
        <end position="20"/>
    </location>
</feature>
<keyword evidence="9 11" id="KW-0326">Glycosidase</keyword>
<protein>
    <recommendedName>
        <fullName evidence="4">chitinase</fullName>
        <ecNumber evidence="4">3.2.1.14</ecNumber>
    </recommendedName>
</protein>
<comment type="catalytic activity">
    <reaction evidence="1">
        <text>Random endo-hydrolysis of N-acetyl-beta-D-glucosaminide (1-&gt;4)-beta-linkages in chitin and chitodextrins.</text>
        <dbReference type="EC" id="3.2.1.14"/>
    </reaction>
</comment>
<dbReference type="Gene3D" id="3.10.50.10">
    <property type="match status" value="1"/>
</dbReference>
<keyword evidence="16" id="KW-1185">Reference proteome</keyword>
<sequence>MRTNIIYAALFAALSSASSGANDGSDEECEVNTELVFDWDHVYFGQGAVPGPDNGIPWTAPAPNGMNSPPVQAISKGSDDNGNPWTKSVPSDRTITLTTTWTEPCSTGYTTMTTIVTTTHCGCTETPVPTISMKTVTITPSPGWPFSQPITCTIPVPPTTSGTFSSSNNGWGSRTGSPASGSTSSSAPPSSHGWPSSSSSNGQPVSTSTGATTVGSSSSSGWPTSSSVGSTTITSSTSSQSSSASTTSTSTSPLPTVSGARNVGYYVNWAIYARNFTVQDLQTQFLTHVLYAFAKVDPASGNVLLSDTWADTDKPWPGDDTSATGLNLFGNLKQLYLRKIQNRNLKTLLSIGGWTFSPSFATATSTEQGRQNFANSAVTLLQDLGFDGIDIDWEYPADATQAANFVSLLQTLRAALDASSTRNNQTRFLMSVAVSAGPDKYNVLDVPGMDASLDFWNLMAYDFIVSNSNVTAFQDNLYPSVNHPLSTPFNANDAVDAYLEKGVDRSRLVLGMPLYGRSFLNSTGPGSPCLPDPNGSWEPGVWDFKVLPKAGASEFFDPRAIASYSFDNATGNFITYDTFDTVRLYKAGYVLNKGLGGGMWWETSADRPIGQGSLIEAFLREFILLDEVQIVENELSYPESKYVNLRAGMVSSD</sequence>
<dbReference type="InterPro" id="IPR017853">
    <property type="entry name" value="GH"/>
</dbReference>
<evidence type="ECO:0000256" key="9">
    <source>
        <dbReference type="ARBA" id="ARBA00023295"/>
    </source>
</evidence>
<dbReference type="InterPro" id="IPR050314">
    <property type="entry name" value="Glycosyl_Hydrlase_18"/>
</dbReference>
<comment type="subcellular location">
    <subcellularLocation>
        <location evidence="2">Secreted</location>
    </subcellularLocation>
</comment>
<reference evidence="15 16" key="1">
    <citation type="submission" date="2015-01" db="EMBL/GenBank/DDBJ databases">
        <title>The Genome Sequence of Exophiala oligosperma CBS72588.</title>
        <authorList>
            <consortium name="The Broad Institute Genomics Platform"/>
            <person name="Cuomo C."/>
            <person name="de Hoog S."/>
            <person name="Gorbushina A."/>
            <person name="Stielow B."/>
            <person name="Teixiera M."/>
            <person name="Abouelleil A."/>
            <person name="Chapman S.B."/>
            <person name="Priest M."/>
            <person name="Young S.K."/>
            <person name="Wortman J."/>
            <person name="Nusbaum C."/>
            <person name="Birren B."/>
        </authorList>
    </citation>
    <scope>NUCLEOTIDE SEQUENCE [LARGE SCALE GENOMIC DNA]</scope>
    <source>
        <strain evidence="15 16">CBS 72588</strain>
    </source>
</reference>
<keyword evidence="6 11" id="KW-0378">Hydrolase</keyword>
<dbReference type="SUPFAM" id="SSF51445">
    <property type="entry name" value="(Trans)glycosidases"/>
    <property type="match status" value="1"/>
</dbReference>
<evidence type="ECO:0000256" key="7">
    <source>
        <dbReference type="ARBA" id="ARBA00023024"/>
    </source>
</evidence>
<feature type="chain" id="PRO_5002254787" description="chitinase" evidence="13">
    <location>
        <begin position="21"/>
        <end position="653"/>
    </location>
</feature>
<evidence type="ECO:0000256" key="3">
    <source>
        <dbReference type="ARBA" id="ARBA00008682"/>
    </source>
</evidence>
<dbReference type="GO" id="GO:0006032">
    <property type="term" value="P:chitin catabolic process"/>
    <property type="evidence" value="ECO:0007669"/>
    <property type="project" value="UniProtKB-KW"/>
</dbReference>
<evidence type="ECO:0000256" key="1">
    <source>
        <dbReference type="ARBA" id="ARBA00000822"/>
    </source>
</evidence>
<evidence type="ECO:0000256" key="6">
    <source>
        <dbReference type="ARBA" id="ARBA00022801"/>
    </source>
</evidence>
<evidence type="ECO:0000256" key="10">
    <source>
        <dbReference type="ARBA" id="ARBA00023326"/>
    </source>
</evidence>
<dbReference type="Proteomes" id="UP000053342">
    <property type="component" value="Unassembled WGS sequence"/>
</dbReference>
<evidence type="ECO:0000256" key="13">
    <source>
        <dbReference type="SAM" id="SignalP"/>
    </source>
</evidence>
<dbReference type="PANTHER" id="PTHR11177:SF317">
    <property type="entry name" value="CHITINASE 12-RELATED"/>
    <property type="match status" value="1"/>
</dbReference>
<comment type="similarity">
    <text evidence="3">Belongs to the glycosyl hydrolase 18 family. Chitinase class V subfamily.</text>
</comment>
<dbReference type="EMBL" id="KN847337">
    <property type="protein sequence ID" value="KIW41402.1"/>
    <property type="molecule type" value="Genomic_DNA"/>
</dbReference>
<dbReference type="STRING" id="215243.A0A0D2BVC3"/>
<evidence type="ECO:0000256" key="11">
    <source>
        <dbReference type="RuleBase" id="RU000489"/>
    </source>
</evidence>
<evidence type="ECO:0000256" key="8">
    <source>
        <dbReference type="ARBA" id="ARBA00023277"/>
    </source>
</evidence>
<gene>
    <name evidence="15" type="ORF">PV06_06964</name>
</gene>
<feature type="region of interest" description="Disordered" evidence="12">
    <location>
        <begin position="149"/>
        <end position="255"/>
    </location>
</feature>
<feature type="compositionally biased region" description="Low complexity" evidence="12">
    <location>
        <begin position="149"/>
        <end position="252"/>
    </location>
</feature>
<keyword evidence="10" id="KW-0624">Polysaccharide degradation</keyword>
<keyword evidence="7" id="KW-0146">Chitin degradation</keyword>
<keyword evidence="13" id="KW-0732">Signal</keyword>
<evidence type="ECO:0000256" key="5">
    <source>
        <dbReference type="ARBA" id="ARBA00022525"/>
    </source>
</evidence>
<dbReference type="InterPro" id="IPR029070">
    <property type="entry name" value="Chitinase_insertion_sf"/>
</dbReference>
<dbReference type="InterPro" id="IPR001579">
    <property type="entry name" value="Glyco_hydro_18_chit_AS"/>
</dbReference>
<dbReference type="PROSITE" id="PS01095">
    <property type="entry name" value="GH18_1"/>
    <property type="match status" value="1"/>
</dbReference>
<accession>A0A0D2BVC3</accession>
<dbReference type="VEuPathDB" id="FungiDB:PV06_06964"/>
<dbReference type="GO" id="GO:0008061">
    <property type="term" value="F:chitin binding"/>
    <property type="evidence" value="ECO:0007669"/>
    <property type="project" value="InterPro"/>
</dbReference>
<dbReference type="Pfam" id="PF00704">
    <property type="entry name" value="Glyco_hydro_18"/>
    <property type="match status" value="1"/>
</dbReference>
<evidence type="ECO:0000256" key="2">
    <source>
        <dbReference type="ARBA" id="ARBA00004613"/>
    </source>
</evidence>
<organism evidence="15 16">
    <name type="scientific">Exophiala oligosperma</name>
    <dbReference type="NCBI Taxonomy" id="215243"/>
    <lineage>
        <taxon>Eukaryota</taxon>
        <taxon>Fungi</taxon>
        <taxon>Dikarya</taxon>
        <taxon>Ascomycota</taxon>
        <taxon>Pezizomycotina</taxon>
        <taxon>Eurotiomycetes</taxon>
        <taxon>Chaetothyriomycetidae</taxon>
        <taxon>Chaetothyriales</taxon>
        <taxon>Herpotrichiellaceae</taxon>
        <taxon>Exophiala</taxon>
    </lineage>
</organism>
<evidence type="ECO:0000256" key="12">
    <source>
        <dbReference type="SAM" id="MobiDB-lite"/>
    </source>
</evidence>
<dbReference type="PANTHER" id="PTHR11177">
    <property type="entry name" value="CHITINASE"/>
    <property type="match status" value="1"/>
</dbReference>
<dbReference type="Gene3D" id="3.20.20.80">
    <property type="entry name" value="Glycosidases"/>
    <property type="match status" value="1"/>
</dbReference>
<dbReference type="CDD" id="cd06548">
    <property type="entry name" value="GH18_chitinase"/>
    <property type="match status" value="1"/>
</dbReference>
<evidence type="ECO:0000259" key="14">
    <source>
        <dbReference type="PROSITE" id="PS51910"/>
    </source>
</evidence>
<evidence type="ECO:0000256" key="4">
    <source>
        <dbReference type="ARBA" id="ARBA00012729"/>
    </source>
</evidence>
<name>A0A0D2BVC3_9EURO</name>
<dbReference type="SMART" id="SM00636">
    <property type="entry name" value="Glyco_18"/>
    <property type="match status" value="1"/>
</dbReference>
<dbReference type="OrthoDB" id="76388at2759"/>
<dbReference type="SUPFAM" id="SSF54556">
    <property type="entry name" value="Chitinase insertion domain"/>
    <property type="match status" value="1"/>
</dbReference>
<dbReference type="FunFam" id="3.20.20.80:FF:000075">
    <property type="entry name" value="Sporulation-specific chitinase"/>
    <property type="match status" value="1"/>
</dbReference>
<dbReference type="GeneID" id="27359038"/>
<dbReference type="AlphaFoldDB" id="A0A0D2BVC3"/>
<keyword evidence="8" id="KW-0119">Carbohydrate metabolism</keyword>
<dbReference type="InterPro" id="IPR001223">
    <property type="entry name" value="Glyco_hydro18_cat"/>
</dbReference>
<feature type="domain" description="GH18" evidence="14">
    <location>
        <begin position="260"/>
        <end position="625"/>
    </location>
</feature>
<dbReference type="GO" id="GO:0008843">
    <property type="term" value="F:endochitinase activity"/>
    <property type="evidence" value="ECO:0007669"/>
    <property type="project" value="UniProtKB-EC"/>
</dbReference>
<dbReference type="InterPro" id="IPR011583">
    <property type="entry name" value="Chitinase_II/V-like_cat"/>
</dbReference>
<dbReference type="EC" id="3.2.1.14" evidence="4"/>
<dbReference type="HOGENOM" id="CLU_002833_1_3_1"/>
<dbReference type="PROSITE" id="PS51910">
    <property type="entry name" value="GH18_2"/>
    <property type="match status" value="1"/>
</dbReference>
<evidence type="ECO:0000313" key="16">
    <source>
        <dbReference type="Proteomes" id="UP000053342"/>
    </source>
</evidence>
<dbReference type="GO" id="GO:0000272">
    <property type="term" value="P:polysaccharide catabolic process"/>
    <property type="evidence" value="ECO:0007669"/>
    <property type="project" value="UniProtKB-KW"/>
</dbReference>
<keyword evidence="5" id="KW-0964">Secreted</keyword>
<dbReference type="RefSeq" id="XP_016261618.1">
    <property type="nucleotide sequence ID" value="XM_016408138.1"/>
</dbReference>
<dbReference type="GO" id="GO:0005576">
    <property type="term" value="C:extracellular region"/>
    <property type="evidence" value="ECO:0007669"/>
    <property type="project" value="UniProtKB-SubCell"/>
</dbReference>
<evidence type="ECO:0000313" key="15">
    <source>
        <dbReference type="EMBL" id="KIW41402.1"/>
    </source>
</evidence>
<proteinExistence type="inferred from homology"/>